<proteinExistence type="predicted"/>
<feature type="compositionally biased region" description="Basic and acidic residues" evidence="1">
    <location>
        <begin position="1"/>
        <end position="12"/>
    </location>
</feature>
<evidence type="ECO:0000313" key="2">
    <source>
        <dbReference type="EMBL" id="CAK9168634.1"/>
    </source>
</evidence>
<protein>
    <submittedName>
        <fullName evidence="2">Uncharacterized protein</fullName>
    </submittedName>
</protein>
<feature type="region of interest" description="Disordered" evidence="1">
    <location>
        <begin position="1"/>
        <end position="26"/>
    </location>
</feature>
<comment type="caution">
    <text evidence="2">The sequence shown here is derived from an EMBL/GenBank/DDBJ whole genome shotgun (WGS) entry which is preliminary data.</text>
</comment>
<dbReference type="AlphaFoldDB" id="A0ABC8TGQ2"/>
<evidence type="ECO:0000256" key="1">
    <source>
        <dbReference type="SAM" id="MobiDB-lite"/>
    </source>
</evidence>
<evidence type="ECO:0000313" key="3">
    <source>
        <dbReference type="Proteomes" id="UP001642360"/>
    </source>
</evidence>
<accession>A0ABC8TGQ2</accession>
<name>A0ABC8TGQ2_9AQUA</name>
<sequence length="228" mass="24893">MERRKNLEKRASIDNAPRKHPLMKTKGVTQGRVGVDSIVGAGKETQQFGIFIASAQALGDALYPEESTIQELSKKFLGILRAEVFRDFKGRLAGLIKALTTGFQRLNNFISNVTLVLDHQISKFKDAGVWLDGNNVGDTSFAVLFCLSSWINSHLQGGVHAQQLDRELFEDCCVGAAVMVGLLKRFEECCDGAAVMVGLLPVEATTNFGVMVLKAVVCCEGFSPFCFL</sequence>
<dbReference type="Proteomes" id="UP001642360">
    <property type="component" value="Unassembled WGS sequence"/>
</dbReference>
<organism evidence="2 3">
    <name type="scientific">Ilex paraguariensis</name>
    <name type="common">yerba mate</name>
    <dbReference type="NCBI Taxonomy" id="185542"/>
    <lineage>
        <taxon>Eukaryota</taxon>
        <taxon>Viridiplantae</taxon>
        <taxon>Streptophyta</taxon>
        <taxon>Embryophyta</taxon>
        <taxon>Tracheophyta</taxon>
        <taxon>Spermatophyta</taxon>
        <taxon>Magnoliopsida</taxon>
        <taxon>eudicotyledons</taxon>
        <taxon>Gunneridae</taxon>
        <taxon>Pentapetalae</taxon>
        <taxon>asterids</taxon>
        <taxon>campanulids</taxon>
        <taxon>Aquifoliales</taxon>
        <taxon>Aquifoliaceae</taxon>
        <taxon>Ilex</taxon>
    </lineage>
</organism>
<reference evidence="2 3" key="1">
    <citation type="submission" date="2024-02" db="EMBL/GenBank/DDBJ databases">
        <authorList>
            <person name="Vignale AGUSTIN F."/>
            <person name="Sosa J E."/>
            <person name="Modenutti C."/>
        </authorList>
    </citation>
    <scope>NUCLEOTIDE SEQUENCE [LARGE SCALE GENOMIC DNA]</scope>
</reference>
<dbReference type="EMBL" id="CAUOFW020005122">
    <property type="protein sequence ID" value="CAK9168634.1"/>
    <property type="molecule type" value="Genomic_DNA"/>
</dbReference>
<gene>
    <name evidence="2" type="ORF">ILEXP_LOCUS38038</name>
</gene>
<keyword evidence="3" id="KW-1185">Reference proteome</keyword>